<proteinExistence type="predicted"/>
<dbReference type="PANTHER" id="PTHR43737:SF1">
    <property type="entry name" value="DUF1501 DOMAIN-CONTAINING PROTEIN"/>
    <property type="match status" value="1"/>
</dbReference>
<gene>
    <name evidence="2" type="ORF">J2I48_22820</name>
</gene>
<keyword evidence="1" id="KW-0732">Signal</keyword>
<feature type="chain" id="PRO_5037343605" evidence="1">
    <location>
        <begin position="28"/>
        <end position="671"/>
    </location>
</feature>
<dbReference type="RefSeq" id="WP_207337824.1">
    <property type="nucleotide sequence ID" value="NZ_JAFMYU010000023.1"/>
</dbReference>
<dbReference type="Pfam" id="PF08811">
    <property type="entry name" value="DUF1800"/>
    <property type="match status" value="1"/>
</dbReference>
<dbReference type="SUPFAM" id="SSF141072">
    <property type="entry name" value="CalX-like"/>
    <property type="match status" value="1"/>
</dbReference>
<sequence length="671" mass="74169">MTYQYILKISRLCLLGTLLVGMSDGLAQDVISISTLNTDMSERWPQPATVVIRRSGGVKAVTVPISFGGTATKAVDYASSAGSSVTIPLGAREVWVQVRPLTDALTEPTETVQVQVQAAPGFTLSGSSSVSINLLDNSGLANDEEATRFLIQAGFGADPDELAEVKLLGFEGWINQQLTRPKGYLQPVIQARRAAGKDIFHPATKIALWTQAMRRRNPPGGGTVQTDVLRQRVAYSLLQIFVISQNVDALSLNSEGVTNYYDRLMDGAFGNFRQLLFDVTLHPCMGVYLSHVGNRKPDLSINRYPDENYAREIMQLFSIGLWELNQDGTRKLDGNGKPIPTYTNQNITQFARVFTGIQYGGPGNTQFDYSGENFLYPMKVWDQEHDMDAKTLLNGTVLPARTYNGANTQTLGMLDINAAIDNLFNHPNVGPFIGRLLIQRLVTSNPSPAYIGRVSAVFANNGSGVRGDMGAVIKAILLDPEARSFDKTLEPTFGKMREPYMTLMNMAKTFNAQPQSGDYESATYMYEFYLQEPFQSPSVFNFYSPNYRPFGELTALGLFAPEFQILTAVTAIETQNNLLNSVENEISRWGSSPANQMKLDFSQEIPLANDPDALIRRLAIRMTGGTLRPRSFQNIREAVLKIPTSNATWQIDRVKMTAYLIGASSEFNIQK</sequence>
<dbReference type="Proteomes" id="UP000664795">
    <property type="component" value="Unassembled WGS sequence"/>
</dbReference>
<dbReference type="EMBL" id="JAFMYU010000023">
    <property type="protein sequence ID" value="MBO0933860.1"/>
    <property type="molecule type" value="Genomic_DNA"/>
</dbReference>
<keyword evidence="3" id="KW-1185">Reference proteome</keyword>
<reference evidence="2 3" key="1">
    <citation type="submission" date="2021-03" db="EMBL/GenBank/DDBJ databases">
        <title>Fibrella sp. HMF5036 genome sequencing and assembly.</title>
        <authorList>
            <person name="Kang H."/>
            <person name="Kim H."/>
            <person name="Bae S."/>
            <person name="Joh K."/>
        </authorList>
    </citation>
    <scope>NUCLEOTIDE SEQUENCE [LARGE SCALE GENOMIC DNA]</scope>
    <source>
        <strain evidence="2 3">HMF5036</strain>
    </source>
</reference>
<organism evidence="2 3">
    <name type="scientific">Fibrella aquatilis</name>
    <dbReference type="NCBI Taxonomy" id="2817059"/>
    <lineage>
        <taxon>Bacteria</taxon>
        <taxon>Pseudomonadati</taxon>
        <taxon>Bacteroidota</taxon>
        <taxon>Cytophagia</taxon>
        <taxon>Cytophagales</taxon>
        <taxon>Spirosomataceae</taxon>
        <taxon>Fibrella</taxon>
    </lineage>
</organism>
<dbReference type="InterPro" id="IPR038081">
    <property type="entry name" value="CalX-like_sf"/>
</dbReference>
<evidence type="ECO:0000313" key="2">
    <source>
        <dbReference type="EMBL" id="MBO0933860.1"/>
    </source>
</evidence>
<evidence type="ECO:0000313" key="3">
    <source>
        <dbReference type="Proteomes" id="UP000664795"/>
    </source>
</evidence>
<comment type="caution">
    <text evidence="2">The sequence shown here is derived from an EMBL/GenBank/DDBJ whole genome shotgun (WGS) entry which is preliminary data.</text>
</comment>
<feature type="signal peptide" evidence="1">
    <location>
        <begin position="1"/>
        <end position="27"/>
    </location>
</feature>
<dbReference type="PANTHER" id="PTHR43737">
    <property type="entry name" value="BLL7424 PROTEIN"/>
    <property type="match status" value="1"/>
</dbReference>
<dbReference type="AlphaFoldDB" id="A0A939GA89"/>
<dbReference type="InterPro" id="IPR014917">
    <property type="entry name" value="DUF1800"/>
</dbReference>
<accession>A0A939GA89</accession>
<evidence type="ECO:0000256" key="1">
    <source>
        <dbReference type="SAM" id="SignalP"/>
    </source>
</evidence>
<name>A0A939GA89_9BACT</name>
<dbReference type="Gene3D" id="2.60.40.2030">
    <property type="match status" value="1"/>
</dbReference>
<protein>
    <submittedName>
        <fullName evidence="2">DUF1800 family protein</fullName>
    </submittedName>
</protein>